<dbReference type="InterPro" id="IPR051699">
    <property type="entry name" value="Rpn/YhgA-like_nuclease"/>
</dbReference>
<reference evidence="2 3" key="1">
    <citation type="submission" date="2020-01" db="EMBL/GenBank/DDBJ databases">
        <title>Novel species isolated from a subtropical stream in China.</title>
        <authorList>
            <person name="Lu H."/>
        </authorList>
    </citation>
    <scope>NUCLEOTIDE SEQUENCE [LARGE SCALE GENOMIC DNA]</scope>
    <source>
        <strain evidence="2 3">FT82W</strain>
    </source>
</reference>
<accession>A0A845G3V8</accession>
<proteinExistence type="predicted"/>
<dbReference type="PANTHER" id="PTHR34611:SF2">
    <property type="entry name" value="INACTIVE RECOMBINATION-PROMOTING NUCLEASE-LIKE PROTEIN RPNE-RELATED"/>
    <property type="match status" value="1"/>
</dbReference>
<organism evidence="2 3">
    <name type="scientific">Duganella vulcania</name>
    <dbReference type="NCBI Taxonomy" id="2692166"/>
    <lineage>
        <taxon>Bacteria</taxon>
        <taxon>Pseudomonadati</taxon>
        <taxon>Pseudomonadota</taxon>
        <taxon>Betaproteobacteria</taxon>
        <taxon>Burkholderiales</taxon>
        <taxon>Oxalobacteraceae</taxon>
        <taxon>Telluria group</taxon>
        <taxon>Duganella</taxon>
    </lineage>
</organism>
<dbReference type="Pfam" id="PF04754">
    <property type="entry name" value="Transposase_31"/>
    <property type="match status" value="1"/>
</dbReference>
<evidence type="ECO:0000313" key="3">
    <source>
        <dbReference type="Proteomes" id="UP000470302"/>
    </source>
</evidence>
<dbReference type="Proteomes" id="UP000470302">
    <property type="component" value="Unassembled WGS sequence"/>
</dbReference>
<gene>
    <name evidence="2" type="ORF">GTP91_09475</name>
</gene>
<protein>
    <recommendedName>
        <fullName evidence="1">Transposase (putative) YhgA-like domain-containing protein</fullName>
    </recommendedName>
</protein>
<evidence type="ECO:0000313" key="2">
    <source>
        <dbReference type="EMBL" id="MYM87408.1"/>
    </source>
</evidence>
<feature type="domain" description="Transposase (putative) YhgA-like" evidence="1">
    <location>
        <begin position="6"/>
        <end position="196"/>
    </location>
</feature>
<dbReference type="EMBL" id="WWCW01000023">
    <property type="protein sequence ID" value="MYM87408.1"/>
    <property type="molecule type" value="Genomic_DNA"/>
</dbReference>
<evidence type="ECO:0000259" key="1">
    <source>
        <dbReference type="Pfam" id="PF04754"/>
    </source>
</evidence>
<dbReference type="RefSeq" id="WP_161096554.1">
    <property type="nucleotide sequence ID" value="NZ_WWCW01000023.1"/>
</dbReference>
<name>A0A845G3V8_9BURK</name>
<comment type="caution">
    <text evidence="2">The sequence shown here is derived from an EMBL/GenBank/DDBJ whole genome shotgun (WGS) entry which is preliminary data.</text>
</comment>
<dbReference type="InterPro" id="IPR006842">
    <property type="entry name" value="Transposase_31"/>
</dbReference>
<dbReference type="AlphaFoldDB" id="A0A845G3V8"/>
<dbReference type="PANTHER" id="PTHR34611">
    <property type="match status" value="1"/>
</dbReference>
<sequence length="313" mass="36507">MASEDDTAYKQLFAYPEMVRDLLLGFVPGEWVHQLDLASLERVNGSYVSDGGQHRHSDMVWRVRLAGEWIYIYLLLEFQSRSDHWMALRMQVYIGLLYQDLIKRQELPQPGKLPPVFPIVLYNDKQRWKASLSLADLIAAVPSDLWHLQAAQRYLLIDQQRLKPDELAAVNNFAAMAFRVERTRTVPDLAMELDKLQYDVVTDSVQKGLGRWGARHLRRLAGERMIHLQSAIERSAVMATPEFKTYGDIFRYEAELFGHKDRLKILLAKRFGKLSRKLSSRIDWAEREDVDLWFDRIFEAKNIQEIFAEDQPA</sequence>